<sequence length="311" mass="33087">MITIYNNRKKVIFITLGLLCLLPIINPPLALILGFSAASLGIAPSANTLSPWVKNLLGSSIVGLGFGIQLNTAITASVENFPLIVGSILFTLLLGYFLTKSLKLNTKTGYLISAGTAICGGSAIAAITPAINANSHESGIALATIFILNAIALFLFPTIGHLLSMSQHEFGIWSAIAIHDTSSVIGAASAYGNEALLTATTIKLARALWIIPIAFISAMLFKGDSKRIQFPYFIALYCIAIATAHWLPEGQALYQLIFDGAKRLLVVCLFLIGAGITIEKMKQAGMKPLILGVGLWFSIGTTSLIYILNFN</sequence>
<feature type="transmembrane region" description="Helical" evidence="7">
    <location>
        <begin position="204"/>
        <end position="221"/>
    </location>
</feature>
<evidence type="ECO:0000256" key="7">
    <source>
        <dbReference type="SAM" id="Phobius"/>
    </source>
</evidence>
<keyword evidence="6 7" id="KW-0472">Membrane</keyword>
<dbReference type="PANTHER" id="PTHR30106">
    <property type="entry name" value="INNER MEMBRANE PROTEIN YEIH-RELATED"/>
    <property type="match status" value="1"/>
</dbReference>
<feature type="transmembrane region" description="Helical" evidence="7">
    <location>
        <begin position="12"/>
        <end position="35"/>
    </location>
</feature>
<comment type="subcellular location">
    <subcellularLocation>
        <location evidence="1">Cell membrane</location>
        <topology evidence="1">Multi-pass membrane protein</topology>
    </subcellularLocation>
</comment>
<evidence type="ECO:0000256" key="2">
    <source>
        <dbReference type="ARBA" id="ARBA00007977"/>
    </source>
</evidence>
<dbReference type="Proteomes" id="UP001203423">
    <property type="component" value="Unassembled WGS sequence"/>
</dbReference>
<dbReference type="PANTHER" id="PTHR30106:SF1">
    <property type="entry name" value="UPF0324 MEMBRANE PROTEIN FN0533"/>
    <property type="match status" value="1"/>
</dbReference>
<proteinExistence type="inferred from homology"/>
<comment type="similarity">
    <text evidence="2">Belongs to the UPF0324 family.</text>
</comment>
<keyword evidence="3" id="KW-1003">Cell membrane</keyword>
<feature type="transmembrane region" description="Helical" evidence="7">
    <location>
        <begin position="56"/>
        <end position="74"/>
    </location>
</feature>
<organism evidence="8 9">
    <name type="scientific">Shewanella surugensis</name>
    <dbReference type="NCBI Taxonomy" id="212020"/>
    <lineage>
        <taxon>Bacteria</taxon>
        <taxon>Pseudomonadati</taxon>
        <taxon>Pseudomonadota</taxon>
        <taxon>Gammaproteobacteria</taxon>
        <taxon>Alteromonadales</taxon>
        <taxon>Shewanellaceae</taxon>
        <taxon>Shewanella</taxon>
    </lineage>
</organism>
<feature type="transmembrane region" description="Helical" evidence="7">
    <location>
        <begin position="140"/>
        <end position="163"/>
    </location>
</feature>
<evidence type="ECO:0000313" key="9">
    <source>
        <dbReference type="Proteomes" id="UP001203423"/>
    </source>
</evidence>
<evidence type="ECO:0000256" key="1">
    <source>
        <dbReference type="ARBA" id="ARBA00004651"/>
    </source>
</evidence>
<keyword evidence="4 7" id="KW-0812">Transmembrane</keyword>
<comment type="caution">
    <text evidence="8">The sequence shown here is derived from an EMBL/GenBank/DDBJ whole genome shotgun (WGS) entry which is preliminary data.</text>
</comment>
<protein>
    <submittedName>
        <fullName evidence="8">Sulfate exporter family transporter</fullName>
    </submittedName>
</protein>
<feature type="transmembrane region" description="Helical" evidence="7">
    <location>
        <begin position="230"/>
        <end position="248"/>
    </location>
</feature>
<feature type="transmembrane region" description="Helical" evidence="7">
    <location>
        <begin position="80"/>
        <end position="98"/>
    </location>
</feature>
<evidence type="ECO:0000256" key="3">
    <source>
        <dbReference type="ARBA" id="ARBA00022475"/>
    </source>
</evidence>
<dbReference type="InterPro" id="IPR018383">
    <property type="entry name" value="UPF0324_pro"/>
</dbReference>
<accession>A0ABT0L9I8</accession>
<dbReference type="RefSeq" id="WP_248939664.1">
    <property type="nucleotide sequence ID" value="NZ_JAKIKS010000023.1"/>
</dbReference>
<feature type="transmembrane region" description="Helical" evidence="7">
    <location>
        <begin position="289"/>
        <end position="308"/>
    </location>
</feature>
<evidence type="ECO:0000313" key="8">
    <source>
        <dbReference type="EMBL" id="MCL1124382.1"/>
    </source>
</evidence>
<name>A0ABT0L9I8_9GAMM</name>
<dbReference type="Pfam" id="PF03601">
    <property type="entry name" value="Cons_hypoth698"/>
    <property type="match status" value="1"/>
</dbReference>
<evidence type="ECO:0000256" key="6">
    <source>
        <dbReference type="ARBA" id="ARBA00023136"/>
    </source>
</evidence>
<reference evidence="8 9" key="1">
    <citation type="submission" date="2022-01" db="EMBL/GenBank/DDBJ databases">
        <title>Whole genome-based taxonomy of the Shewanellaceae.</title>
        <authorList>
            <person name="Martin-Rodriguez A.J."/>
        </authorList>
    </citation>
    <scope>NUCLEOTIDE SEQUENCE [LARGE SCALE GENOMIC DNA]</scope>
    <source>
        <strain evidence="8 9">DSM 17177</strain>
    </source>
</reference>
<evidence type="ECO:0000256" key="4">
    <source>
        <dbReference type="ARBA" id="ARBA00022692"/>
    </source>
</evidence>
<feature type="transmembrane region" description="Helical" evidence="7">
    <location>
        <begin position="170"/>
        <end position="192"/>
    </location>
</feature>
<evidence type="ECO:0000256" key="5">
    <source>
        <dbReference type="ARBA" id="ARBA00022989"/>
    </source>
</evidence>
<feature type="transmembrane region" description="Helical" evidence="7">
    <location>
        <begin position="260"/>
        <end position="277"/>
    </location>
</feature>
<gene>
    <name evidence="8" type="ORF">L2764_07825</name>
</gene>
<keyword evidence="9" id="KW-1185">Reference proteome</keyword>
<dbReference type="EMBL" id="JAKIKS010000023">
    <property type="protein sequence ID" value="MCL1124382.1"/>
    <property type="molecule type" value="Genomic_DNA"/>
</dbReference>
<feature type="transmembrane region" description="Helical" evidence="7">
    <location>
        <begin position="110"/>
        <end position="128"/>
    </location>
</feature>
<keyword evidence="5 7" id="KW-1133">Transmembrane helix</keyword>